<evidence type="ECO:0000313" key="1">
    <source>
        <dbReference type="EMBL" id="KPH55105.1"/>
    </source>
</evidence>
<evidence type="ECO:0000313" key="2">
    <source>
        <dbReference type="Proteomes" id="UP000037997"/>
    </source>
</evidence>
<reference evidence="1 2" key="1">
    <citation type="submission" date="2014-06" db="EMBL/GenBank/DDBJ databases">
        <title>Helicobacter pullorum isolates in fresh chicken meat - phenotypic and genotypic features.</title>
        <authorList>
            <person name="Borges V."/>
            <person name="Santos A."/>
            <person name="Correia C.B."/>
            <person name="Saraiva M."/>
            <person name="Menard A."/>
            <person name="Vieira L."/>
            <person name="Sampaio D.A."/>
            <person name="Gomes J.P."/>
            <person name="Oleastro M."/>
        </authorList>
    </citation>
    <scope>NUCLEOTIDE SEQUENCE [LARGE SCALE GENOMIC DNA]</scope>
    <source>
        <strain evidence="1 2">229334/12</strain>
    </source>
</reference>
<protein>
    <submittedName>
        <fullName evidence="1">Uncharacterized protein</fullName>
    </submittedName>
</protein>
<sequence length="290" mass="35201">MEEINIERGWLYEIKNNFAQRWNIEIEDRFYERCITFVSKMIDTDALLGEVEYEVFLIAGEPYKGIKKIQNPLNAFRNYFQDTNFEFHKTALYDLLTQIKKEKFLEVLEHIINFYNKNKDDEIITTFNDIAFLSNKPVRLHYNDRYEFYPSDMEIFDKFLINDVLAFLKDYPKSKEQLSEALRLFLKKEHYRDAVDKTRLALELFLKQLLKNEKSLENQKEELCKYFGNTLDENIKKMFLNILNFYQQLNNNRAKHCKSDSKKFKHCEVQFLFYLVGNFLRLFMQIKQDF</sequence>
<dbReference type="AlphaFoldDB" id="A0A0N1EHB6"/>
<dbReference type="PATRIC" id="fig|35818.11.peg.2133"/>
<dbReference type="EMBL" id="JNOC01000058">
    <property type="protein sequence ID" value="KPH55105.1"/>
    <property type="molecule type" value="Genomic_DNA"/>
</dbReference>
<dbReference type="RefSeq" id="WP_054198495.1">
    <property type="nucleotide sequence ID" value="NZ_CANTXR010000019.1"/>
</dbReference>
<organism evidence="1 2">
    <name type="scientific">Helicobacter pullorum</name>
    <dbReference type="NCBI Taxonomy" id="35818"/>
    <lineage>
        <taxon>Bacteria</taxon>
        <taxon>Pseudomonadati</taxon>
        <taxon>Campylobacterota</taxon>
        <taxon>Epsilonproteobacteria</taxon>
        <taxon>Campylobacterales</taxon>
        <taxon>Helicobacteraceae</taxon>
        <taxon>Helicobacter</taxon>
    </lineage>
</organism>
<gene>
    <name evidence="1" type="ORF">HPU229334_10785</name>
</gene>
<accession>A0A0N1EHB6</accession>
<comment type="caution">
    <text evidence="1">The sequence shown here is derived from an EMBL/GenBank/DDBJ whole genome shotgun (WGS) entry which is preliminary data.</text>
</comment>
<name>A0A0N1EHB6_9HELI</name>
<proteinExistence type="predicted"/>
<dbReference type="Proteomes" id="UP000037997">
    <property type="component" value="Unassembled WGS sequence"/>
</dbReference>